<name>A0A2U2HGN5_9BURK</name>
<feature type="transmembrane region" description="Helical" evidence="1">
    <location>
        <begin position="63"/>
        <end position="84"/>
    </location>
</feature>
<gene>
    <name evidence="3" type="ORF">C7C56_019515</name>
</gene>
<feature type="transmembrane region" description="Helical" evidence="1">
    <location>
        <begin position="150"/>
        <end position="169"/>
    </location>
</feature>
<sequence length="334" mass="37783">MDGHAILDFKSSLPAASMNLANRPHDDPDHALAPSDARGLLHFALALALSAGGALLATLDNGWAWSAGQLLLALGLTLWFVLLHECGHRNLFRSRWLNRAAGVVAAFMALIPWTAWRQVHAYHHVWTGWQDRDLTTMALVPRPVARYERWIINGAWRTGLPLFSLLYRVQNFWNTPRLSRHFTPALMRRIRVENLAFLLAYAALLAWFGPGDALGLVGGGLLLSLAFQDLLLVSQHTHMPTRRAGGERVAPFSNMEQQANTRSLRLPRWLSWLLLHVDAHELHHMHVRVPGYRLRALKQDAPNEVHWWTWLRAAKSLSGVDFMFGARERTGMLL</sequence>
<keyword evidence="1" id="KW-1133">Transmembrane helix</keyword>
<feature type="transmembrane region" description="Helical" evidence="1">
    <location>
        <begin position="40"/>
        <end position="57"/>
    </location>
</feature>
<dbReference type="EMBL" id="PXWF02000269">
    <property type="protein sequence ID" value="PWF44347.1"/>
    <property type="molecule type" value="Genomic_DNA"/>
</dbReference>
<evidence type="ECO:0000256" key="1">
    <source>
        <dbReference type="SAM" id="Phobius"/>
    </source>
</evidence>
<dbReference type="OrthoDB" id="104711at2"/>
<accession>A0A2U2HGN5</accession>
<dbReference type="PANTHER" id="PTHR12879">
    <property type="entry name" value="SPHINGOLIPID DELTA 4 DESATURASE/C-4 HYDROXYLASE PROTEIN DES2"/>
    <property type="match status" value="1"/>
</dbReference>
<dbReference type="GO" id="GO:0046513">
    <property type="term" value="P:ceramide biosynthetic process"/>
    <property type="evidence" value="ECO:0007669"/>
    <property type="project" value="TreeGrafter"/>
</dbReference>
<proteinExistence type="predicted"/>
<keyword evidence="4" id="KW-1185">Reference proteome</keyword>
<feature type="transmembrane region" description="Helical" evidence="1">
    <location>
        <begin position="96"/>
        <end position="116"/>
    </location>
</feature>
<dbReference type="Pfam" id="PF00487">
    <property type="entry name" value="FA_desaturase"/>
    <property type="match status" value="1"/>
</dbReference>
<evidence type="ECO:0000313" key="3">
    <source>
        <dbReference type="EMBL" id="PWF44347.1"/>
    </source>
</evidence>
<reference evidence="3 4" key="1">
    <citation type="submission" date="2018-04" db="EMBL/GenBank/DDBJ databases">
        <title>Massilia violaceinigra sp. nov., a novel purple-pigmented bacterium isolated from Tianshan glacier, Xinjiang, China.</title>
        <authorList>
            <person name="Wang H."/>
        </authorList>
    </citation>
    <scope>NUCLEOTIDE SEQUENCE [LARGE SCALE GENOMIC DNA]</scope>
    <source>
        <strain evidence="3 4">B448-2</strain>
    </source>
</reference>
<dbReference type="InterPro" id="IPR005804">
    <property type="entry name" value="FA_desaturase_dom"/>
</dbReference>
<feature type="domain" description="Fatty acid desaturase" evidence="2">
    <location>
        <begin position="65"/>
        <end position="300"/>
    </location>
</feature>
<feature type="transmembrane region" description="Helical" evidence="1">
    <location>
        <begin position="190"/>
        <end position="208"/>
    </location>
</feature>
<feature type="transmembrane region" description="Helical" evidence="1">
    <location>
        <begin position="214"/>
        <end position="233"/>
    </location>
</feature>
<dbReference type="GO" id="GO:0042284">
    <property type="term" value="F:sphingolipid delta-4 desaturase activity"/>
    <property type="evidence" value="ECO:0007669"/>
    <property type="project" value="TreeGrafter"/>
</dbReference>
<comment type="caution">
    <text evidence="3">The sequence shown here is derived from an EMBL/GenBank/DDBJ whole genome shotgun (WGS) entry which is preliminary data.</text>
</comment>
<keyword evidence="1" id="KW-0472">Membrane</keyword>
<evidence type="ECO:0000313" key="4">
    <source>
        <dbReference type="Proteomes" id="UP000241421"/>
    </source>
</evidence>
<dbReference type="Proteomes" id="UP000241421">
    <property type="component" value="Unassembled WGS sequence"/>
</dbReference>
<dbReference type="AlphaFoldDB" id="A0A2U2HGN5"/>
<dbReference type="PANTHER" id="PTHR12879:SF8">
    <property type="entry name" value="SPHINGOLIPID DELTA(4)-DESATURASE DES1"/>
    <property type="match status" value="1"/>
</dbReference>
<protein>
    <recommendedName>
        <fullName evidence="2">Fatty acid desaturase domain-containing protein</fullName>
    </recommendedName>
</protein>
<dbReference type="GO" id="GO:0016020">
    <property type="term" value="C:membrane"/>
    <property type="evidence" value="ECO:0007669"/>
    <property type="project" value="GOC"/>
</dbReference>
<organism evidence="3 4">
    <name type="scientific">Massilia glaciei</name>
    <dbReference type="NCBI Taxonomy" id="1524097"/>
    <lineage>
        <taxon>Bacteria</taxon>
        <taxon>Pseudomonadati</taxon>
        <taxon>Pseudomonadota</taxon>
        <taxon>Betaproteobacteria</taxon>
        <taxon>Burkholderiales</taxon>
        <taxon>Oxalobacteraceae</taxon>
        <taxon>Telluria group</taxon>
        <taxon>Massilia</taxon>
    </lineage>
</organism>
<keyword evidence="1" id="KW-0812">Transmembrane</keyword>
<evidence type="ECO:0000259" key="2">
    <source>
        <dbReference type="Pfam" id="PF00487"/>
    </source>
</evidence>